<sequence>MILKKYENVKKEVLDKYSELKKILKDEENDLADFDKIAENIKAEVFNLVVLGKHNSGKSTFINAYLNSEILPMDNTSCISAIIKIKNGEEFKLGVKKANDDWEYIMGESNVKQYIKDYAVRNNRFEKIPTALIDSEFLIKYEGDLNRIKVSGLNEAISSENNYDIDCKEYFYLIEQYIEEMRLKWKDIVVEFDIECPLPDEHKGKTIVEVPILSSSGKLGRLAEKNISVANAIIFLESLDDQSQEFNAFQNFLRNNTDKNKEGILFWVRNKIANFDDEKLHDLNSRVIKDCKNNIQEGNILFIDSKMQLFINKCKKLNTIEKIDEYFRSLEGTNFDYRSISNLWCENRTKLNSFYYKAAKKSSFFKLEKQIAECVRKLKYFRLYKLLESIENRLTKIKLKNENDLKLNQKHLKENKAIERKIEVERDRLIKSIEVIKEIYSFVNDMFIDFSENKTPIEEEIKNTKKQIVKSLMDYKNSSDTMISDKKFDILRSYINDGIDNINKKISNIKNKLSDRYNELDSFCNKESINVKYKKMFGKVIFIELDFERLFLLTKDDANVDTLPKREAELNEPGTNFQQGVKLLSFAIDAFSKDDKFVEYSREEHAGLIINEFMSILENVVVSDLKNFIDIGNYILGICIDSFDIMNHSLESKIDELQYKKNDSEKRKKLFQELEVINRKIYEYLKLVEPLKVEIDNNL</sequence>
<protein>
    <submittedName>
        <fullName evidence="3">Bacterial dynamin-like protein</fullName>
        <ecNumber evidence="3">3.6.5.5</ecNumber>
    </submittedName>
</protein>
<dbReference type="Gene3D" id="3.40.50.300">
    <property type="entry name" value="P-loop containing nucleotide triphosphate hydrolases"/>
    <property type="match status" value="1"/>
</dbReference>
<dbReference type="EMBL" id="CACRUX010000050">
    <property type="protein sequence ID" value="VYU13417.1"/>
    <property type="molecule type" value="Genomic_DNA"/>
</dbReference>
<evidence type="ECO:0000313" key="3">
    <source>
        <dbReference type="EMBL" id="VYU13417.1"/>
    </source>
</evidence>
<keyword evidence="1" id="KW-0175">Coiled coil</keyword>
<feature type="coiled-coil region" evidence="1">
    <location>
        <begin position="3"/>
        <end position="44"/>
    </location>
</feature>
<organism evidence="3">
    <name type="scientific">Veillonella ratti</name>
    <dbReference type="NCBI Taxonomy" id="103892"/>
    <lineage>
        <taxon>Bacteria</taxon>
        <taxon>Bacillati</taxon>
        <taxon>Bacillota</taxon>
        <taxon>Negativicutes</taxon>
        <taxon>Veillonellales</taxon>
        <taxon>Veillonellaceae</taxon>
        <taxon>Veillonella</taxon>
    </lineage>
</organism>
<reference evidence="3" key="1">
    <citation type="submission" date="2019-11" db="EMBL/GenBank/DDBJ databases">
        <authorList>
            <person name="Feng L."/>
        </authorList>
    </citation>
    <scope>NUCLEOTIDE SEQUENCE</scope>
    <source>
        <strain evidence="3">VrattiLFYP33</strain>
    </source>
</reference>
<dbReference type="InterPro" id="IPR027417">
    <property type="entry name" value="P-loop_NTPase"/>
</dbReference>
<feature type="domain" description="Dynamin N-terminal" evidence="2">
    <location>
        <begin position="48"/>
        <end position="263"/>
    </location>
</feature>
<keyword evidence="3" id="KW-0378">Hydrolase</keyword>
<dbReference type="AlphaFoldDB" id="A0A6N3CHP9"/>
<dbReference type="RefSeq" id="WP_226974685.1">
    <property type="nucleotide sequence ID" value="NZ_CACRUX010000050.1"/>
</dbReference>
<evidence type="ECO:0000259" key="2">
    <source>
        <dbReference type="Pfam" id="PF00350"/>
    </source>
</evidence>
<evidence type="ECO:0000256" key="1">
    <source>
        <dbReference type="SAM" id="Coils"/>
    </source>
</evidence>
<gene>
    <name evidence="3" type="ORF">VRLFYP33_00156</name>
</gene>
<dbReference type="SUPFAM" id="SSF52540">
    <property type="entry name" value="P-loop containing nucleoside triphosphate hydrolases"/>
    <property type="match status" value="2"/>
</dbReference>
<dbReference type="GO" id="GO:0016787">
    <property type="term" value="F:hydrolase activity"/>
    <property type="evidence" value="ECO:0007669"/>
    <property type="project" value="UniProtKB-KW"/>
</dbReference>
<proteinExistence type="predicted"/>
<dbReference type="Pfam" id="PF00350">
    <property type="entry name" value="Dynamin_N"/>
    <property type="match status" value="1"/>
</dbReference>
<name>A0A6N3CHP9_9FIRM</name>
<dbReference type="EC" id="3.6.5.5" evidence="3"/>
<dbReference type="InterPro" id="IPR045063">
    <property type="entry name" value="Dynamin_N"/>
</dbReference>
<accession>A0A6N3CHP9</accession>